<protein>
    <recommendedName>
        <fullName evidence="3">PepSY domain-containing protein</fullName>
    </recommendedName>
</protein>
<evidence type="ECO:0008006" key="3">
    <source>
        <dbReference type="Google" id="ProtNLM"/>
    </source>
</evidence>
<dbReference type="RefSeq" id="WP_140397866.1">
    <property type="nucleotide sequence ID" value="NZ_JAMDLV010000064.1"/>
</dbReference>
<comment type="caution">
    <text evidence="1">The sequence shown here is derived from an EMBL/GenBank/DDBJ whole genome shotgun (WGS) entry which is preliminary data.</text>
</comment>
<evidence type="ECO:0000313" key="2">
    <source>
        <dbReference type="Proteomes" id="UP001207626"/>
    </source>
</evidence>
<reference evidence="1 2" key="1">
    <citation type="submission" date="2022-05" db="EMBL/GenBank/DDBJ databases">
        <title>Genome Sequencing of Bee-Associated Microbes.</title>
        <authorList>
            <person name="Dunlap C."/>
        </authorList>
    </citation>
    <scope>NUCLEOTIDE SEQUENCE [LARGE SCALE GENOMIC DNA]</scope>
    <source>
        <strain evidence="1 2">NRRL NRS-1438</strain>
    </source>
</reference>
<name>A0ABT4DPF0_9BACL</name>
<dbReference type="Proteomes" id="UP001207626">
    <property type="component" value="Unassembled WGS sequence"/>
</dbReference>
<organism evidence="1 2">
    <name type="scientific">Paenibacillus apiarius</name>
    <dbReference type="NCBI Taxonomy" id="46240"/>
    <lineage>
        <taxon>Bacteria</taxon>
        <taxon>Bacillati</taxon>
        <taxon>Bacillota</taxon>
        <taxon>Bacilli</taxon>
        <taxon>Bacillales</taxon>
        <taxon>Paenibacillaceae</taxon>
        <taxon>Paenibacillus</taxon>
    </lineage>
</organism>
<evidence type="ECO:0000313" key="1">
    <source>
        <dbReference type="EMBL" id="MCY9519235.1"/>
    </source>
</evidence>
<accession>A0ABT4DPF0</accession>
<dbReference type="EMBL" id="JAMDLW010000006">
    <property type="protein sequence ID" value="MCY9519235.1"/>
    <property type="molecule type" value="Genomic_DNA"/>
</dbReference>
<gene>
    <name evidence="1" type="ORF">M5X09_05995</name>
</gene>
<sequence length="295" mass="33183">MQQEEDKLMQFSDLDPKVQETARKWVKDLSGKSMEFGKVFESDGVWVIGTKDGKSSISIKKTGEMEYVNIFLTFEQLDDTWKSKAMTALNNVAGEREYKVERVDIYRHANDKETRTSMGGEGFAVSFTDSSRTVTVQYPIKEVDRSVLQTANQALKQFTGSTAHKLTSATRYDIDYPEEKSNIWSLWGGDKKQSLYVQVGAKTGKVTQISVTKEETPEKDKTYASLKADKVKAAAAPAAKKMFGIDLKDYAMEQTNRYENHFVFSKKGSPTLEARIDLKGHCYSIGIISPDGKIE</sequence>
<keyword evidence="2" id="KW-1185">Reference proteome</keyword>
<proteinExistence type="predicted"/>